<organism evidence="1 2">
    <name type="scientific">Cinchona calisaya</name>
    <dbReference type="NCBI Taxonomy" id="153742"/>
    <lineage>
        <taxon>Eukaryota</taxon>
        <taxon>Viridiplantae</taxon>
        <taxon>Streptophyta</taxon>
        <taxon>Embryophyta</taxon>
        <taxon>Tracheophyta</taxon>
        <taxon>Spermatophyta</taxon>
        <taxon>Magnoliopsida</taxon>
        <taxon>eudicotyledons</taxon>
        <taxon>Gunneridae</taxon>
        <taxon>Pentapetalae</taxon>
        <taxon>asterids</taxon>
        <taxon>lamiids</taxon>
        <taxon>Gentianales</taxon>
        <taxon>Rubiaceae</taxon>
        <taxon>Cinchonoideae</taxon>
        <taxon>Cinchoneae</taxon>
        <taxon>Cinchona</taxon>
    </lineage>
</organism>
<evidence type="ECO:0000313" key="1">
    <source>
        <dbReference type="EMBL" id="KAL3501302.1"/>
    </source>
</evidence>
<evidence type="ECO:0000313" key="2">
    <source>
        <dbReference type="Proteomes" id="UP001630127"/>
    </source>
</evidence>
<gene>
    <name evidence="1" type="ORF">ACH5RR_035751</name>
</gene>
<accession>A0ABD2Y5Z6</accession>
<proteinExistence type="predicted"/>
<sequence length="132" mass="15696">MRQFQKFCDDSGLIEVGFKGFKFTRNNGRFGKGHIRKWLDRVIESRPNKIFRFNNNWTEDPSYVSEVSKSWVRRFQGAFGFVLSRKCRELQHQSKIQEVNLQAEYGRIPGPKRFFGSRRLRLSGNKNRENDC</sequence>
<comment type="caution">
    <text evidence="1">The sequence shown here is derived from an EMBL/GenBank/DDBJ whole genome shotgun (WGS) entry which is preliminary data.</text>
</comment>
<dbReference type="EMBL" id="JBJUIK010000015">
    <property type="protein sequence ID" value="KAL3501302.1"/>
    <property type="molecule type" value="Genomic_DNA"/>
</dbReference>
<evidence type="ECO:0008006" key="3">
    <source>
        <dbReference type="Google" id="ProtNLM"/>
    </source>
</evidence>
<reference evidence="1 2" key="1">
    <citation type="submission" date="2024-11" db="EMBL/GenBank/DDBJ databases">
        <title>A near-complete genome assembly of Cinchona calisaya.</title>
        <authorList>
            <person name="Lian D.C."/>
            <person name="Zhao X.W."/>
            <person name="Wei L."/>
        </authorList>
    </citation>
    <scope>NUCLEOTIDE SEQUENCE [LARGE SCALE GENOMIC DNA]</scope>
    <source>
        <tissue evidence="1">Nenye</tissue>
    </source>
</reference>
<keyword evidence="2" id="KW-1185">Reference proteome</keyword>
<name>A0ABD2Y5Z6_9GENT</name>
<protein>
    <recommendedName>
        <fullName evidence="3">Transposase</fullName>
    </recommendedName>
</protein>
<dbReference type="AlphaFoldDB" id="A0ABD2Y5Z6"/>
<dbReference type="Proteomes" id="UP001630127">
    <property type="component" value="Unassembled WGS sequence"/>
</dbReference>